<dbReference type="NCBIfam" id="TIGR02861">
    <property type="entry name" value="SASP_H"/>
    <property type="match status" value="1"/>
</dbReference>
<evidence type="ECO:0000313" key="5">
    <source>
        <dbReference type="EMBL" id="TYS60254.1"/>
    </source>
</evidence>
<evidence type="ECO:0000313" key="4">
    <source>
        <dbReference type="EMBL" id="ART77797.1"/>
    </source>
</evidence>
<dbReference type="Proteomes" id="UP000195573">
    <property type="component" value="Chromosome"/>
</dbReference>
<dbReference type="AlphaFoldDB" id="A0A1Y0CSC0"/>
<evidence type="ECO:0000313" key="6">
    <source>
        <dbReference type="Proteomes" id="UP000195573"/>
    </source>
</evidence>
<dbReference type="Pfam" id="PF08141">
    <property type="entry name" value="SspH"/>
    <property type="match status" value="1"/>
</dbReference>
<accession>A0A1Y0CSC0</accession>
<evidence type="ECO:0000256" key="3">
    <source>
        <dbReference type="ARBA" id="ARBA00022969"/>
    </source>
</evidence>
<proteinExistence type="inferred from homology"/>
<gene>
    <name evidence="4" type="ORF">B4U37_17960</name>
    <name evidence="5" type="ORF">FZC74_08950</name>
</gene>
<dbReference type="Proteomes" id="UP000323393">
    <property type="component" value="Unassembled WGS sequence"/>
</dbReference>
<keyword evidence="6" id="KW-1185">Reference proteome</keyword>
<protein>
    <submittedName>
        <fullName evidence="5">H-type small acid-soluble spore protein</fullName>
    </submittedName>
</protein>
<dbReference type="InterPro" id="IPR012610">
    <property type="entry name" value="SASP_SspH"/>
</dbReference>
<evidence type="ECO:0000313" key="7">
    <source>
        <dbReference type="Proteomes" id="UP000323393"/>
    </source>
</evidence>
<reference evidence="4 6" key="1">
    <citation type="submission" date="2017-04" db="EMBL/GenBank/DDBJ databases">
        <title>Complete Genome Sequence of the Bacillus horikoshii 20a strain from Cuatro Cienegas, Coahuila, Mexico.</title>
        <authorList>
            <person name="Zarza E."/>
            <person name="Alcaraz L.D."/>
            <person name="Aguilar-Salinas B."/>
            <person name="Islas A."/>
            <person name="Olmedo-Alvarez G."/>
        </authorList>
    </citation>
    <scope>NUCLEOTIDE SEQUENCE [LARGE SCALE GENOMIC DNA]</scope>
    <source>
        <strain evidence="4 6">20a</strain>
    </source>
</reference>
<comment type="similarity">
    <text evidence="2">Belongs to the SspH family.</text>
</comment>
<dbReference type="GO" id="GO:0030435">
    <property type="term" value="P:sporulation resulting in formation of a cellular spore"/>
    <property type="evidence" value="ECO:0007669"/>
    <property type="project" value="UniProtKB-KW"/>
</dbReference>
<dbReference type="GeneID" id="96740290"/>
<sequence length="61" mass="6675">MDETRARQILSSSATIEVTFEGTKVWIDSLSEDGKTATIHLRGPGEERTQVAVSDLIELGE</sequence>
<organism evidence="5 7">
    <name type="scientific">Sutcliffiella horikoshii</name>
    <dbReference type="NCBI Taxonomy" id="79883"/>
    <lineage>
        <taxon>Bacteria</taxon>
        <taxon>Bacillati</taxon>
        <taxon>Bacillota</taxon>
        <taxon>Bacilli</taxon>
        <taxon>Bacillales</taxon>
        <taxon>Bacillaceae</taxon>
        <taxon>Sutcliffiella</taxon>
    </lineage>
</organism>
<comment type="subcellular location">
    <subcellularLocation>
        <location evidence="1">Spore core</location>
    </subcellularLocation>
</comment>
<dbReference type="EMBL" id="VTEU01000002">
    <property type="protein sequence ID" value="TYS60254.1"/>
    <property type="molecule type" value="Genomic_DNA"/>
</dbReference>
<dbReference type="RefSeq" id="WP_088019338.1">
    <property type="nucleotide sequence ID" value="NZ_CP020880.1"/>
</dbReference>
<name>A0A1Y0CSC0_9BACI</name>
<reference evidence="5 7" key="2">
    <citation type="submission" date="2019-08" db="EMBL/GenBank/DDBJ databases">
        <title>Bacillus genomes from the desert of Cuatro Cienegas, Coahuila.</title>
        <authorList>
            <person name="Olmedo-Alvarez G."/>
        </authorList>
    </citation>
    <scope>NUCLEOTIDE SEQUENCE [LARGE SCALE GENOMIC DNA]</scope>
    <source>
        <strain evidence="5 7">CH88_3T</strain>
    </source>
</reference>
<evidence type="ECO:0000256" key="2">
    <source>
        <dbReference type="ARBA" id="ARBA00006573"/>
    </source>
</evidence>
<dbReference type="KEGG" id="bhk:B4U37_17960"/>
<dbReference type="GO" id="GO:0042601">
    <property type="term" value="C:endospore-forming forespore"/>
    <property type="evidence" value="ECO:0007669"/>
    <property type="project" value="InterPro"/>
</dbReference>
<dbReference type="GO" id="GO:0030436">
    <property type="term" value="P:asexual sporulation"/>
    <property type="evidence" value="ECO:0007669"/>
    <property type="project" value="InterPro"/>
</dbReference>
<evidence type="ECO:0000256" key="1">
    <source>
        <dbReference type="ARBA" id="ARBA00004288"/>
    </source>
</evidence>
<dbReference type="EMBL" id="CP020880">
    <property type="protein sequence ID" value="ART77797.1"/>
    <property type="molecule type" value="Genomic_DNA"/>
</dbReference>
<keyword evidence="3" id="KW-0749">Sporulation</keyword>